<proteinExistence type="predicted"/>
<evidence type="ECO:0000256" key="9">
    <source>
        <dbReference type="ARBA" id="ARBA00023180"/>
    </source>
</evidence>
<keyword evidence="4" id="KW-0134">Cell wall</keyword>
<evidence type="ECO:0000256" key="16">
    <source>
        <dbReference type="SAM" id="SignalP"/>
    </source>
</evidence>
<keyword evidence="12" id="KW-0624">Polysaccharide degradation</keyword>
<evidence type="ECO:0000313" key="17">
    <source>
        <dbReference type="EMBL" id="MFC4632316.1"/>
    </source>
</evidence>
<reference evidence="18" key="1">
    <citation type="journal article" date="2019" name="Int. J. Syst. Evol. Microbiol.">
        <title>The Global Catalogue of Microorganisms (GCM) 10K type strain sequencing project: providing services to taxonomists for standard genome sequencing and annotation.</title>
        <authorList>
            <consortium name="The Broad Institute Genomics Platform"/>
            <consortium name="The Broad Institute Genome Sequencing Center for Infectious Disease"/>
            <person name="Wu L."/>
            <person name="Ma J."/>
        </authorList>
    </citation>
    <scope>NUCLEOTIDE SEQUENCE [LARGE SCALE GENOMIC DNA]</scope>
    <source>
        <strain evidence="18">YJ-61-S</strain>
    </source>
</reference>
<sequence>MKAIKHLLVLLILTIGGVSCKDSMKAPETPISQKKPKNVTAQEILGNPDYLAISYGGYRMTSRDSQPSIVQLKNDMKILHAMNIRFLRTYNVQLAHASNILKAIHELKQEDPSFEMYVMLGAWIDCLNAWTGHTPDHFVESPQNEGEIGRAVALAKQYPDIVKVIAVGNEAMVKWATAYYVQPDVILKWVNHLQGLKKTGELSKDLWITSSDNFASWGGGEDLYHVKALEDLIGAVDYLSVHTYPMHDTHYHPIFWGVFGNENELSKVEQIDAAMIRAKNYAISQVDSVAKYVKSLGYDKPIHIGETGWASASNELYGDDGSKATDEYKEALFYNHMRDWTNEKGMSCFYFEAFDEPWKDAHNPGGSENHFGLFTVDGKAKYALWNLVDQGTFKGLTRNGNQIIKTYNGDKKALLEDVKLPPSKGRVLMNH</sequence>
<keyword evidence="6 16" id="KW-0732">Signal</keyword>
<evidence type="ECO:0000256" key="4">
    <source>
        <dbReference type="ARBA" id="ARBA00022512"/>
    </source>
</evidence>
<dbReference type="Pfam" id="PF00332">
    <property type="entry name" value="Glyco_hydro_17"/>
    <property type="match status" value="1"/>
</dbReference>
<dbReference type="Proteomes" id="UP001596043">
    <property type="component" value="Unassembled WGS sequence"/>
</dbReference>
<evidence type="ECO:0000256" key="13">
    <source>
        <dbReference type="ARBA" id="ARBA00037649"/>
    </source>
</evidence>
<evidence type="ECO:0000256" key="6">
    <source>
        <dbReference type="ARBA" id="ARBA00022729"/>
    </source>
</evidence>
<dbReference type="PANTHER" id="PTHR16631">
    <property type="entry name" value="GLUCAN 1,3-BETA-GLUCOSIDASE"/>
    <property type="match status" value="1"/>
</dbReference>
<evidence type="ECO:0000256" key="8">
    <source>
        <dbReference type="ARBA" id="ARBA00023136"/>
    </source>
</evidence>
<evidence type="ECO:0000256" key="12">
    <source>
        <dbReference type="ARBA" id="ARBA00023326"/>
    </source>
</evidence>
<evidence type="ECO:0000256" key="3">
    <source>
        <dbReference type="ARBA" id="ARBA00022475"/>
    </source>
</evidence>
<evidence type="ECO:0000256" key="14">
    <source>
        <dbReference type="ARBA" id="ARBA00042373"/>
    </source>
</evidence>
<evidence type="ECO:0000256" key="1">
    <source>
        <dbReference type="ARBA" id="ARBA00004191"/>
    </source>
</evidence>
<dbReference type="InterPro" id="IPR050732">
    <property type="entry name" value="Beta-glucan_modifiers"/>
</dbReference>
<dbReference type="Gene3D" id="3.20.20.80">
    <property type="entry name" value="Glycosidases"/>
    <property type="match status" value="1"/>
</dbReference>
<evidence type="ECO:0000256" key="2">
    <source>
        <dbReference type="ARBA" id="ARBA00004236"/>
    </source>
</evidence>
<name>A0ABV9HRS0_9FLAO</name>
<evidence type="ECO:0000256" key="11">
    <source>
        <dbReference type="ARBA" id="ARBA00023316"/>
    </source>
</evidence>
<keyword evidence="10" id="KW-0119">Carbohydrate metabolism</keyword>
<comment type="function">
    <text evidence="13">Glucanases play a role in cell expansion during growth, in cell-cell fusion during mating, and in spore release during sporulation. This enzyme may be involved in beta-glucan degradation. Active on laminarin and lichenan.</text>
</comment>
<evidence type="ECO:0000256" key="7">
    <source>
        <dbReference type="ARBA" id="ARBA00022801"/>
    </source>
</evidence>
<feature type="chain" id="PRO_5045927635" description="Endo-1,3-beta-glucanase btgC" evidence="16">
    <location>
        <begin position="21"/>
        <end position="431"/>
    </location>
</feature>
<dbReference type="GO" id="GO:0016787">
    <property type="term" value="F:hydrolase activity"/>
    <property type="evidence" value="ECO:0007669"/>
    <property type="project" value="UniProtKB-KW"/>
</dbReference>
<dbReference type="SUPFAM" id="SSF51445">
    <property type="entry name" value="(Trans)glycosidases"/>
    <property type="match status" value="1"/>
</dbReference>
<comment type="caution">
    <text evidence="17">The sequence shown here is derived from an EMBL/GenBank/DDBJ whole genome shotgun (WGS) entry which is preliminary data.</text>
</comment>
<dbReference type="PROSITE" id="PS51257">
    <property type="entry name" value="PROKAR_LIPOPROTEIN"/>
    <property type="match status" value="1"/>
</dbReference>
<gene>
    <name evidence="17" type="ORF">ACFO3O_00240</name>
</gene>
<keyword evidence="9" id="KW-0325">Glycoprotein</keyword>
<dbReference type="PANTHER" id="PTHR16631:SF17">
    <property type="entry name" value="GLUCAN ENDO-1,3-BETA-GLUCOSIDASE BTGC"/>
    <property type="match status" value="1"/>
</dbReference>
<feature type="signal peptide" evidence="16">
    <location>
        <begin position="1"/>
        <end position="20"/>
    </location>
</feature>
<keyword evidence="3" id="KW-1003">Cell membrane</keyword>
<evidence type="ECO:0000256" key="15">
    <source>
        <dbReference type="ARBA" id="ARBA00043078"/>
    </source>
</evidence>
<keyword evidence="8" id="KW-0472">Membrane</keyword>
<keyword evidence="5" id="KW-0964">Secreted</keyword>
<protein>
    <recommendedName>
        <fullName evidence="15">Endo-1,3-beta-glucanase btgC</fullName>
    </recommendedName>
    <alternativeName>
        <fullName evidence="14">Laminarinase btgC</fullName>
    </alternativeName>
</protein>
<organism evidence="17 18">
    <name type="scientific">Dokdonia ponticola</name>
    <dbReference type="NCBI Taxonomy" id="2041041"/>
    <lineage>
        <taxon>Bacteria</taxon>
        <taxon>Pseudomonadati</taxon>
        <taxon>Bacteroidota</taxon>
        <taxon>Flavobacteriia</taxon>
        <taxon>Flavobacteriales</taxon>
        <taxon>Flavobacteriaceae</taxon>
        <taxon>Dokdonia</taxon>
    </lineage>
</organism>
<dbReference type="RefSeq" id="WP_379976502.1">
    <property type="nucleotide sequence ID" value="NZ_JBHSFV010000001.1"/>
</dbReference>
<dbReference type="InterPro" id="IPR000490">
    <property type="entry name" value="Glyco_hydro_17"/>
</dbReference>
<evidence type="ECO:0000313" key="18">
    <source>
        <dbReference type="Proteomes" id="UP001596043"/>
    </source>
</evidence>
<keyword evidence="7 17" id="KW-0378">Hydrolase</keyword>
<comment type="subcellular location">
    <subcellularLocation>
        <location evidence="2">Cell membrane</location>
    </subcellularLocation>
    <subcellularLocation>
        <location evidence="1">Secreted</location>
        <location evidence="1">Cell wall</location>
    </subcellularLocation>
</comment>
<keyword evidence="11" id="KW-0961">Cell wall biogenesis/degradation</keyword>
<evidence type="ECO:0000256" key="5">
    <source>
        <dbReference type="ARBA" id="ARBA00022525"/>
    </source>
</evidence>
<dbReference type="EMBL" id="JBHSFV010000001">
    <property type="protein sequence ID" value="MFC4632316.1"/>
    <property type="molecule type" value="Genomic_DNA"/>
</dbReference>
<evidence type="ECO:0000256" key="10">
    <source>
        <dbReference type="ARBA" id="ARBA00023277"/>
    </source>
</evidence>
<dbReference type="InterPro" id="IPR017853">
    <property type="entry name" value="GH"/>
</dbReference>
<accession>A0ABV9HRS0</accession>
<keyword evidence="18" id="KW-1185">Reference proteome</keyword>